<gene>
    <name evidence="9" type="primary">LOC107415991</name>
</gene>
<keyword evidence="3 6" id="KW-1133">Transmembrane helix</keyword>
<comment type="subcellular location">
    <subcellularLocation>
        <location evidence="1">Membrane</location>
        <topology evidence="1">Single-pass membrane protein</topology>
    </subcellularLocation>
</comment>
<organism evidence="8 9">
    <name type="scientific">Ziziphus jujuba</name>
    <name type="common">Chinese jujube</name>
    <name type="synonym">Ziziphus sativa</name>
    <dbReference type="NCBI Taxonomy" id="326968"/>
    <lineage>
        <taxon>Eukaryota</taxon>
        <taxon>Viridiplantae</taxon>
        <taxon>Streptophyta</taxon>
        <taxon>Embryophyta</taxon>
        <taxon>Tracheophyta</taxon>
        <taxon>Spermatophyta</taxon>
        <taxon>Magnoliopsida</taxon>
        <taxon>eudicotyledons</taxon>
        <taxon>Gunneridae</taxon>
        <taxon>Pentapetalae</taxon>
        <taxon>rosids</taxon>
        <taxon>fabids</taxon>
        <taxon>Rosales</taxon>
        <taxon>Rhamnaceae</taxon>
        <taxon>Paliureae</taxon>
        <taxon>Ziziphus</taxon>
    </lineage>
</organism>
<evidence type="ECO:0000256" key="5">
    <source>
        <dbReference type="SAM" id="MobiDB-lite"/>
    </source>
</evidence>
<dbReference type="InParanoid" id="A0A6P3ZLQ0"/>
<evidence type="ECO:0000313" key="8">
    <source>
        <dbReference type="Proteomes" id="UP001652623"/>
    </source>
</evidence>
<dbReference type="RefSeq" id="XP_015879927.2">
    <property type="nucleotide sequence ID" value="XM_016024441.4"/>
</dbReference>
<sequence>MAENQRIHPVHDVEAPPPPSSSPRPSPEAPLVPRGASRSDKGDPAATADIYQPRPGRTFPVTHSKPPKKKRSCLCKCMCWTLLIIFLIIVVIGATIGILWLIFQPKLPKYSIDKLEITQFNLSNDQSLSATFDVTIMARNPNEKIGIYYEGGSHITVSYNGTQLTEGALPKFYQGHENTTQIVVGLAGQTQNATGLLSSLQQEQQQTGHVPLKLRVNQPVKIKLGQLKLPKLKFRVKCTLKVNAVSANDVISIQDSSCSFKLRL</sequence>
<keyword evidence="4 6" id="KW-0472">Membrane</keyword>
<dbReference type="PANTHER" id="PTHR31234">
    <property type="entry name" value="LATE EMBRYOGENESIS ABUNDANT (LEA) HYDROXYPROLINE-RICH GLYCOPROTEIN FAMILY"/>
    <property type="match status" value="1"/>
</dbReference>
<evidence type="ECO:0000256" key="4">
    <source>
        <dbReference type="ARBA" id="ARBA00023136"/>
    </source>
</evidence>
<evidence type="ECO:0000313" key="9">
    <source>
        <dbReference type="RefSeq" id="XP_015879927.2"/>
    </source>
</evidence>
<evidence type="ECO:0000256" key="3">
    <source>
        <dbReference type="ARBA" id="ARBA00022989"/>
    </source>
</evidence>
<dbReference type="Gene3D" id="2.60.40.1820">
    <property type="match status" value="1"/>
</dbReference>
<dbReference type="GO" id="GO:0098542">
    <property type="term" value="P:defense response to other organism"/>
    <property type="evidence" value="ECO:0007669"/>
    <property type="project" value="InterPro"/>
</dbReference>
<feature type="transmembrane region" description="Helical" evidence="6">
    <location>
        <begin position="77"/>
        <end position="103"/>
    </location>
</feature>
<accession>A0A6P3ZLQ0</accession>
<dbReference type="Proteomes" id="UP001652623">
    <property type="component" value="Chromosome 4"/>
</dbReference>
<feature type="region of interest" description="Disordered" evidence="5">
    <location>
        <begin position="1"/>
        <end position="69"/>
    </location>
</feature>
<evidence type="ECO:0000256" key="2">
    <source>
        <dbReference type="ARBA" id="ARBA00022692"/>
    </source>
</evidence>
<dbReference type="KEGG" id="zju:107415991"/>
<dbReference type="GeneID" id="107415991"/>
<dbReference type="InterPro" id="IPR004864">
    <property type="entry name" value="LEA_2"/>
</dbReference>
<evidence type="ECO:0000256" key="1">
    <source>
        <dbReference type="ARBA" id="ARBA00004167"/>
    </source>
</evidence>
<keyword evidence="8" id="KW-1185">Reference proteome</keyword>
<reference evidence="9" key="1">
    <citation type="submission" date="2025-08" db="UniProtKB">
        <authorList>
            <consortium name="RefSeq"/>
        </authorList>
    </citation>
    <scope>IDENTIFICATION</scope>
    <source>
        <tissue evidence="9">Seedling</tissue>
    </source>
</reference>
<feature type="compositionally biased region" description="Basic and acidic residues" evidence="5">
    <location>
        <begin position="1"/>
        <end position="14"/>
    </location>
</feature>
<dbReference type="InterPro" id="IPR044839">
    <property type="entry name" value="NDR1-like"/>
</dbReference>
<dbReference type="GO" id="GO:0005886">
    <property type="term" value="C:plasma membrane"/>
    <property type="evidence" value="ECO:0007669"/>
    <property type="project" value="TreeGrafter"/>
</dbReference>
<dbReference type="FunCoup" id="A0A6P3ZLQ0">
    <property type="interactions" value="789"/>
</dbReference>
<feature type="domain" description="Late embryogenesis abundant protein LEA-2 subgroup" evidence="7">
    <location>
        <begin position="137"/>
        <end position="237"/>
    </location>
</feature>
<dbReference type="AlphaFoldDB" id="A0A6P3ZLQ0"/>
<keyword evidence="2 6" id="KW-0812">Transmembrane</keyword>
<protein>
    <submittedName>
        <fullName evidence="9">NDR1/HIN1-like protein 6</fullName>
    </submittedName>
</protein>
<dbReference type="PANTHER" id="PTHR31234:SF72">
    <property type="entry name" value="NDR1_HIN1-LIKE PROTEIN 6"/>
    <property type="match status" value="1"/>
</dbReference>
<proteinExistence type="predicted"/>
<name>A0A6P3ZLQ0_ZIZJJ</name>
<dbReference type="Pfam" id="PF03168">
    <property type="entry name" value="LEA_2"/>
    <property type="match status" value="1"/>
</dbReference>
<evidence type="ECO:0000256" key="6">
    <source>
        <dbReference type="SAM" id="Phobius"/>
    </source>
</evidence>
<feature type="compositionally biased region" description="Pro residues" evidence="5">
    <location>
        <begin position="15"/>
        <end position="30"/>
    </location>
</feature>
<evidence type="ECO:0000259" key="7">
    <source>
        <dbReference type="Pfam" id="PF03168"/>
    </source>
</evidence>